<reference evidence="3" key="2">
    <citation type="submission" date="2011-01" db="EMBL/GenBank/DDBJ databases">
        <title>The Non-contiguous Finished genome of Clostridium papyrosolvens.</title>
        <authorList>
            <person name="Lucas S."/>
            <person name="Copeland A."/>
            <person name="Lapidus A."/>
            <person name="Cheng J.-F."/>
            <person name="Goodwin L."/>
            <person name="Pitluck S."/>
            <person name="Misra M."/>
            <person name="Chertkov O."/>
            <person name="Detter J.C."/>
            <person name="Han C."/>
            <person name="Tapia R."/>
            <person name="Land M."/>
            <person name="Hauser L."/>
            <person name="Kyrpides N."/>
            <person name="Ivanova N."/>
            <person name="Pagani I."/>
            <person name="Mouttaki H."/>
            <person name="He Z."/>
            <person name="Zhou J."/>
            <person name="Hemme C.L."/>
            <person name="Woyke T."/>
        </authorList>
    </citation>
    <scope>NUCLEOTIDE SEQUENCE [LARGE SCALE GENOMIC DNA]</scope>
    <source>
        <strain evidence="3">DSM 2782</strain>
    </source>
</reference>
<dbReference type="RefSeq" id="WP_004617651.1">
    <property type="nucleotide sequence ID" value="NZ_ACXX02000003.1"/>
</dbReference>
<evidence type="ECO:0000256" key="2">
    <source>
        <dbReference type="SAM" id="Phobius"/>
    </source>
</evidence>
<protein>
    <submittedName>
        <fullName evidence="3">Uncharacterized protein</fullName>
    </submittedName>
</protein>
<evidence type="ECO:0000256" key="1">
    <source>
        <dbReference type="SAM" id="MobiDB-lite"/>
    </source>
</evidence>
<keyword evidence="2" id="KW-0472">Membrane</keyword>
<reference evidence="3" key="1">
    <citation type="submission" date="2009-07" db="EMBL/GenBank/DDBJ databases">
        <authorList>
            <consortium name="US DOE Joint Genome Institute (JGI-PGF)"/>
            <person name="Lucas S."/>
            <person name="Copeland A."/>
            <person name="Lapidus A."/>
            <person name="Glavina del Rio T."/>
            <person name="Tice H."/>
            <person name="Bruce D."/>
            <person name="Goodwin L."/>
            <person name="Pitluck S."/>
            <person name="Larimer F."/>
            <person name="Land M.L."/>
            <person name="Mouttaki H."/>
            <person name="He Z."/>
            <person name="Zhou J."/>
            <person name="Hemme C.L."/>
        </authorList>
    </citation>
    <scope>NUCLEOTIDE SEQUENCE</scope>
    <source>
        <strain evidence="3">DSM 2782</strain>
    </source>
</reference>
<organism evidence="3 4">
    <name type="scientific">Ruminiclostridium papyrosolvens DSM 2782</name>
    <dbReference type="NCBI Taxonomy" id="588581"/>
    <lineage>
        <taxon>Bacteria</taxon>
        <taxon>Bacillati</taxon>
        <taxon>Bacillota</taxon>
        <taxon>Clostridia</taxon>
        <taxon>Eubacteriales</taxon>
        <taxon>Oscillospiraceae</taxon>
        <taxon>Ruminiclostridium</taxon>
    </lineage>
</organism>
<proteinExistence type="predicted"/>
<keyword evidence="4" id="KW-1185">Reference proteome</keyword>
<dbReference type="STRING" id="588581.Cpap_2966"/>
<feature type="transmembrane region" description="Helical" evidence="2">
    <location>
        <begin position="9"/>
        <end position="25"/>
    </location>
</feature>
<accession>F1TAK1</accession>
<name>F1TAK1_9FIRM</name>
<dbReference type="Proteomes" id="UP000003860">
    <property type="component" value="Unassembled WGS sequence"/>
</dbReference>
<comment type="caution">
    <text evidence="3">The sequence shown here is derived from an EMBL/GenBank/DDBJ whole genome shotgun (WGS) entry which is preliminary data.</text>
</comment>
<dbReference type="EMBL" id="ACXX02000003">
    <property type="protein sequence ID" value="EGD48544.1"/>
    <property type="molecule type" value="Genomic_DNA"/>
</dbReference>
<sequence>METSTLKRTLAWILLAGFVLLLLNISIFHVLIVPSVALYAIIAIFFVFSKPRLARESKKITATTERQETEPDVEKNK</sequence>
<evidence type="ECO:0000313" key="3">
    <source>
        <dbReference type="EMBL" id="EGD48544.1"/>
    </source>
</evidence>
<feature type="transmembrane region" description="Helical" evidence="2">
    <location>
        <begin position="31"/>
        <end position="49"/>
    </location>
</feature>
<gene>
    <name evidence="3" type="ORF">Cpap_2966</name>
</gene>
<keyword evidence="2" id="KW-0812">Transmembrane</keyword>
<feature type="region of interest" description="Disordered" evidence="1">
    <location>
        <begin position="57"/>
        <end position="77"/>
    </location>
</feature>
<keyword evidence="2" id="KW-1133">Transmembrane helix</keyword>
<evidence type="ECO:0000313" key="4">
    <source>
        <dbReference type="Proteomes" id="UP000003860"/>
    </source>
</evidence>
<dbReference type="OrthoDB" id="1739959at2"/>
<dbReference type="AlphaFoldDB" id="F1TAK1"/>
<dbReference type="eggNOG" id="ENOG50345JB">
    <property type="taxonomic scope" value="Bacteria"/>
</dbReference>